<accession>A0A846S7U0</accession>
<dbReference type="InterPro" id="IPR045006">
    <property type="entry name" value="CHLI-like"/>
</dbReference>
<dbReference type="SMART" id="SM00382">
    <property type="entry name" value="AAA"/>
    <property type="match status" value="1"/>
</dbReference>
<dbReference type="RefSeq" id="WP_167950696.1">
    <property type="nucleotide sequence ID" value="NZ_BAAAPQ010000025.1"/>
</dbReference>
<evidence type="ECO:0000313" key="3">
    <source>
        <dbReference type="EMBL" id="NJC56887.1"/>
    </source>
</evidence>
<gene>
    <name evidence="3" type="ORF">BKA07_001922</name>
</gene>
<keyword evidence="4" id="KW-1185">Reference proteome</keyword>
<dbReference type="Pfam" id="PF13335">
    <property type="entry name" value="Mg_chelatase_C"/>
    <property type="match status" value="1"/>
</dbReference>
<dbReference type="InterPro" id="IPR027417">
    <property type="entry name" value="P-loop_NTPase"/>
</dbReference>
<evidence type="ECO:0000313" key="4">
    <source>
        <dbReference type="Proteomes" id="UP000576792"/>
    </source>
</evidence>
<dbReference type="PANTHER" id="PTHR32039:SF7">
    <property type="entry name" value="COMPETENCE PROTEIN COMM"/>
    <property type="match status" value="1"/>
</dbReference>
<dbReference type="InterPro" id="IPR025158">
    <property type="entry name" value="Mg_chelat-rel_C"/>
</dbReference>
<proteinExistence type="inferred from homology"/>
<dbReference type="Gene3D" id="3.30.230.10">
    <property type="match status" value="1"/>
</dbReference>
<dbReference type="PANTHER" id="PTHR32039">
    <property type="entry name" value="MAGNESIUM-CHELATASE SUBUNIT CHLI"/>
    <property type="match status" value="1"/>
</dbReference>
<dbReference type="InterPro" id="IPR000523">
    <property type="entry name" value="Mg_chelatse_chII-like_cat_dom"/>
</dbReference>
<evidence type="ECO:0000259" key="2">
    <source>
        <dbReference type="SMART" id="SM00382"/>
    </source>
</evidence>
<dbReference type="EMBL" id="JAATJN010000001">
    <property type="protein sequence ID" value="NJC56887.1"/>
    <property type="molecule type" value="Genomic_DNA"/>
</dbReference>
<feature type="domain" description="AAA+ ATPase" evidence="2">
    <location>
        <begin position="222"/>
        <end position="406"/>
    </location>
</feature>
<dbReference type="Gene3D" id="3.40.50.300">
    <property type="entry name" value="P-loop containing nucleotide triphosphate hydrolases"/>
    <property type="match status" value="1"/>
</dbReference>
<dbReference type="InterPro" id="IPR020568">
    <property type="entry name" value="Ribosomal_Su5_D2-typ_SF"/>
</dbReference>
<dbReference type="InterPro" id="IPR004482">
    <property type="entry name" value="Mg_chelat-rel"/>
</dbReference>
<protein>
    <submittedName>
        <fullName evidence="3">Magnesium chelatase family protein</fullName>
    </submittedName>
</protein>
<sequence>MSEEQRLNVIGRSSAVALWGLAGKIVSIEACVSAGLPGIDIVGLPDASVSESRKRLRAALAYLGIPVATQHLTINLTPGTVPKIGTGFDLGIAVAVLKAQGVIAQPDTESIIHCGELGLDGRIRPVNGVLPILHSGLQAGFDRFVVPAGNEEESSLVGGARVRAIASLAELINFYGGALDVPPLPPVVDIETAAASPTELHDLAEVQGQAEARFGLEVAAAGGHNLLLRGTPGAGKTLLAQCLPGILPPLDDRQAAEAAAVRSLRGELNGSDGLDHRPPFEAPHHRSTASALIGGRKPGSIGILSRAHQGVLFMDEAPEFSRDVLEALRQPMEAGQVHIHRAWGSMVLPASFQMVMAANPCPCGAGMRGRDTTCRCTPMDKRRYRNRLSGPLLDRVDLQLELFPVSPADIRLGGSQEDSSTVAGRVGLARQRQVDRYVDCDWTTNSNAPGAWLREHFSMSPTSLRDLDRALETGRITMRGYDRVLRVATTLADLEGAPAPTPERITTALALRTQDS</sequence>
<comment type="caution">
    <text evidence="3">The sequence shown here is derived from an EMBL/GenBank/DDBJ whole genome shotgun (WGS) entry which is preliminary data.</text>
</comment>
<dbReference type="InterPro" id="IPR003593">
    <property type="entry name" value="AAA+_ATPase"/>
</dbReference>
<comment type="similarity">
    <text evidence="1">Belongs to the Mg-chelatase subunits D/I family. ComM subfamily.</text>
</comment>
<dbReference type="Proteomes" id="UP000576792">
    <property type="component" value="Unassembled WGS sequence"/>
</dbReference>
<dbReference type="Pfam" id="PF13541">
    <property type="entry name" value="ChlI"/>
    <property type="match status" value="1"/>
</dbReference>
<organism evidence="3 4">
    <name type="scientific">Brevibacterium marinum</name>
    <dbReference type="NCBI Taxonomy" id="418643"/>
    <lineage>
        <taxon>Bacteria</taxon>
        <taxon>Bacillati</taxon>
        <taxon>Actinomycetota</taxon>
        <taxon>Actinomycetes</taxon>
        <taxon>Micrococcales</taxon>
        <taxon>Brevibacteriaceae</taxon>
        <taxon>Brevibacterium</taxon>
    </lineage>
</organism>
<dbReference type="Pfam" id="PF01078">
    <property type="entry name" value="Mg_chelatase"/>
    <property type="match status" value="1"/>
</dbReference>
<dbReference type="AlphaFoldDB" id="A0A846S7U0"/>
<dbReference type="GO" id="GO:0005524">
    <property type="term" value="F:ATP binding"/>
    <property type="evidence" value="ECO:0007669"/>
    <property type="project" value="InterPro"/>
</dbReference>
<dbReference type="InterPro" id="IPR014721">
    <property type="entry name" value="Ribsml_uS5_D2-typ_fold_subgr"/>
</dbReference>
<dbReference type="NCBIfam" id="TIGR00368">
    <property type="entry name" value="YifB family Mg chelatase-like AAA ATPase"/>
    <property type="match status" value="1"/>
</dbReference>
<dbReference type="SUPFAM" id="SSF52540">
    <property type="entry name" value="P-loop containing nucleoside triphosphate hydrolases"/>
    <property type="match status" value="1"/>
</dbReference>
<name>A0A846S7U0_9MICO</name>
<evidence type="ECO:0000256" key="1">
    <source>
        <dbReference type="ARBA" id="ARBA00006354"/>
    </source>
</evidence>
<reference evidence="3 4" key="1">
    <citation type="submission" date="2020-03" db="EMBL/GenBank/DDBJ databases">
        <title>Sequencing the genomes of 1000 actinobacteria strains.</title>
        <authorList>
            <person name="Klenk H.-P."/>
        </authorList>
    </citation>
    <scope>NUCLEOTIDE SEQUENCE [LARGE SCALE GENOMIC DNA]</scope>
    <source>
        <strain evidence="3 4">DSM 18964</strain>
    </source>
</reference>
<dbReference type="SUPFAM" id="SSF54211">
    <property type="entry name" value="Ribosomal protein S5 domain 2-like"/>
    <property type="match status" value="1"/>
</dbReference>